<evidence type="ECO:0000313" key="8">
    <source>
        <dbReference type="EMBL" id="KAF4454222.1"/>
    </source>
</evidence>
<evidence type="ECO:0000256" key="5">
    <source>
        <dbReference type="ARBA" id="ARBA00023163"/>
    </source>
</evidence>
<dbReference type="PANTHER" id="PTHR47338:SF3">
    <property type="entry name" value="C6 FINGER DOMAIN TRANSCRIPTION FACTOR DBAA-RELATED"/>
    <property type="match status" value="1"/>
</dbReference>
<evidence type="ECO:0000259" key="7">
    <source>
        <dbReference type="Pfam" id="PF04082"/>
    </source>
</evidence>
<dbReference type="OrthoDB" id="3037908at2759"/>
<dbReference type="GO" id="GO:0000981">
    <property type="term" value="F:DNA-binding transcription factor activity, RNA polymerase II-specific"/>
    <property type="evidence" value="ECO:0007669"/>
    <property type="project" value="InterPro"/>
</dbReference>
<sequence length="477" mass="54298">MNAVVANPNVIAVGPTIPTNIQVEGTISEVDDGDELIQADENLTLETASWLNDLATTWEHCPNRLLAMDKTSPDCTDPMTSPENLNLSDMMQADLDTLYFDRIYAFAPIIHRGRYFSWANQENPSSAQTCLRLAMWTLASAVSTQFHNLKDKLHAVTLQSLQRADSHQRNIPWATGNIELEEIQAWLLIAYYEFIREERHHVLVTATHAFRLVQQARLHTNGPVLGAEKGKDSFPSCPFGSGGNTNVSLEEKRRTFWLAFWLDRMLKARYDLMFTIQEEVIDVYLPTTELSFQTSQLHRDTHLTEAIVISERKSTSSCSFAENVVQMALYGRCMTHRRLAMLVLSGRRVSEKNSKEFWNRHSWLESAVEKFIQPLSDIALDPWDPMTTFGHMLSRSAIIHLSETAATWTWQMAEHQSMAAKIEEKGYQAAMELANLTARLPRASYLKASSSISTHFARAYHHFPEEVYGSTQWRALD</sequence>
<keyword evidence="6" id="KW-0539">Nucleus</keyword>
<dbReference type="EMBL" id="JAADJG010000130">
    <property type="protein sequence ID" value="KAF4454222.1"/>
    <property type="molecule type" value="Genomic_DNA"/>
</dbReference>
<name>A0A8H4KN69_9HYPO</name>
<organism evidence="8 9">
    <name type="scientific">Fusarium austroafricanum</name>
    <dbReference type="NCBI Taxonomy" id="2364996"/>
    <lineage>
        <taxon>Eukaryota</taxon>
        <taxon>Fungi</taxon>
        <taxon>Dikarya</taxon>
        <taxon>Ascomycota</taxon>
        <taxon>Pezizomycotina</taxon>
        <taxon>Sordariomycetes</taxon>
        <taxon>Hypocreomycetidae</taxon>
        <taxon>Hypocreales</taxon>
        <taxon>Nectriaceae</taxon>
        <taxon>Fusarium</taxon>
        <taxon>Fusarium concolor species complex</taxon>
    </lineage>
</organism>
<dbReference type="Proteomes" id="UP000605986">
    <property type="component" value="Unassembled WGS sequence"/>
</dbReference>
<evidence type="ECO:0000256" key="6">
    <source>
        <dbReference type="ARBA" id="ARBA00023242"/>
    </source>
</evidence>
<gene>
    <name evidence="8" type="ORF">F53441_3222</name>
</gene>
<dbReference type="Pfam" id="PF04082">
    <property type="entry name" value="Fungal_trans"/>
    <property type="match status" value="1"/>
</dbReference>
<dbReference type="GO" id="GO:0003677">
    <property type="term" value="F:DNA binding"/>
    <property type="evidence" value="ECO:0007669"/>
    <property type="project" value="UniProtKB-KW"/>
</dbReference>
<keyword evidence="4" id="KW-0238">DNA-binding</keyword>
<evidence type="ECO:0000256" key="3">
    <source>
        <dbReference type="ARBA" id="ARBA00023015"/>
    </source>
</evidence>
<dbReference type="InterPro" id="IPR050815">
    <property type="entry name" value="TF_fung"/>
</dbReference>
<evidence type="ECO:0000313" key="9">
    <source>
        <dbReference type="Proteomes" id="UP000605986"/>
    </source>
</evidence>
<evidence type="ECO:0000256" key="2">
    <source>
        <dbReference type="ARBA" id="ARBA00022723"/>
    </source>
</evidence>
<dbReference type="GO" id="GO:0005634">
    <property type="term" value="C:nucleus"/>
    <property type="evidence" value="ECO:0007669"/>
    <property type="project" value="UniProtKB-SubCell"/>
</dbReference>
<evidence type="ECO:0000256" key="4">
    <source>
        <dbReference type="ARBA" id="ARBA00023125"/>
    </source>
</evidence>
<comment type="caution">
    <text evidence="8">The sequence shown here is derived from an EMBL/GenBank/DDBJ whole genome shotgun (WGS) entry which is preliminary data.</text>
</comment>
<accession>A0A8H4KN69</accession>
<feature type="domain" description="Xylanolytic transcriptional activator regulatory" evidence="7">
    <location>
        <begin position="98"/>
        <end position="312"/>
    </location>
</feature>
<proteinExistence type="predicted"/>
<reference evidence="8" key="1">
    <citation type="submission" date="2020-01" db="EMBL/GenBank/DDBJ databases">
        <title>Identification and distribution of gene clusters putatively required for synthesis of sphingolipid metabolism inhibitors in phylogenetically diverse species of the filamentous fungus Fusarium.</title>
        <authorList>
            <person name="Kim H.-S."/>
            <person name="Busman M."/>
            <person name="Brown D.W."/>
            <person name="Divon H."/>
            <person name="Uhlig S."/>
            <person name="Proctor R.H."/>
        </authorList>
    </citation>
    <scope>NUCLEOTIDE SEQUENCE</scope>
    <source>
        <strain evidence="8">NRRL 53441</strain>
    </source>
</reference>
<keyword evidence="9" id="KW-1185">Reference proteome</keyword>
<keyword evidence="3" id="KW-0805">Transcription regulation</keyword>
<keyword evidence="5" id="KW-0804">Transcription</keyword>
<dbReference type="GO" id="GO:0008270">
    <property type="term" value="F:zinc ion binding"/>
    <property type="evidence" value="ECO:0007669"/>
    <property type="project" value="InterPro"/>
</dbReference>
<protein>
    <submittedName>
        <fullName evidence="8">All development altered-6</fullName>
    </submittedName>
</protein>
<comment type="subcellular location">
    <subcellularLocation>
        <location evidence="1">Nucleus</location>
    </subcellularLocation>
</comment>
<dbReference type="PANTHER" id="PTHR47338">
    <property type="entry name" value="ZN(II)2CYS6 TRANSCRIPTION FACTOR (EUROFUNG)-RELATED"/>
    <property type="match status" value="1"/>
</dbReference>
<dbReference type="CDD" id="cd12148">
    <property type="entry name" value="fungal_TF_MHR"/>
    <property type="match status" value="1"/>
</dbReference>
<evidence type="ECO:0000256" key="1">
    <source>
        <dbReference type="ARBA" id="ARBA00004123"/>
    </source>
</evidence>
<dbReference type="AlphaFoldDB" id="A0A8H4KN69"/>
<keyword evidence="2" id="KW-0479">Metal-binding</keyword>
<dbReference type="GO" id="GO:0006351">
    <property type="term" value="P:DNA-templated transcription"/>
    <property type="evidence" value="ECO:0007669"/>
    <property type="project" value="InterPro"/>
</dbReference>
<dbReference type="InterPro" id="IPR007219">
    <property type="entry name" value="XnlR_reg_dom"/>
</dbReference>